<keyword evidence="6" id="KW-1185">Reference proteome</keyword>
<comment type="subcellular location">
    <subcellularLocation>
        <location evidence="1">Membrane</location>
    </subcellularLocation>
</comment>
<dbReference type="PANTHER" id="PTHR37042">
    <property type="entry name" value="OUTER MEMBRANE PROTEIN RV1973"/>
    <property type="match status" value="1"/>
</dbReference>
<feature type="compositionally biased region" description="Low complexity" evidence="3">
    <location>
        <begin position="65"/>
        <end position="75"/>
    </location>
</feature>
<name>A0ABW3FK33_9PSEU</name>
<feature type="region of interest" description="Disordered" evidence="3">
    <location>
        <begin position="1"/>
        <end position="156"/>
    </location>
</feature>
<dbReference type="RefSeq" id="WP_345600974.1">
    <property type="nucleotide sequence ID" value="NZ_BAABLT010000022.1"/>
</dbReference>
<evidence type="ECO:0000313" key="6">
    <source>
        <dbReference type="Proteomes" id="UP001597018"/>
    </source>
</evidence>
<organism evidence="5 6">
    <name type="scientific">Saccharopolyspora rosea</name>
    <dbReference type="NCBI Taxonomy" id="524884"/>
    <lineage>
        <taxon>Bacteria</taxon>
        <taxon>Bacillati</taxon>
        <taxon>Actinomycetota</taxon>
        <taxon>Actinomycetes</taxon>
        <taxon>Pseudonocardiales</taxon>
        <taxon>Pseudonocardiaceae</taxon>
        <taxon>Saccharopolyspora</taxon>
    </lineage>
</organism>
<feature type="compositionally biased region" description="Low complexity" evidence="3">
    <location>
        <begin position="137"/>
        <end position="148"/>
    </location>
</feature>
<feature type="transmembrane region" description="Helical" evidence="4">
    <location>
        <begin position="163"/>
        <end position="183"/>
    </location>
</feature>
<comment type="caution">
    <text evidence="5">The sequence shown here is derived from an EMBL/GenBank/DDBJ whole genome shotgun (WGS) entry which is preliminary data.</text>
</comment>
<evidence type="ECO:0000256" key="3">
    <source>
        <dbReference type="SAM" id="MobiDB-lite"/>
    </source>
</evidence>
<evidence type="ECO:0000256" key="2">
    <source>
        <dbReference type="ARBA" id="ARBA00023136"/>
    </source>
</evidence>
<protein>
    <recommendedName>
        <fullName evidence="7">Mce-associated membrane protein</fullName>
    </recommendedName>
</protein>
<accession>A0ABW3FK33</accession>
<evidence type="ECO:0000256" key="1">
    <source>
        <dbReference type="ARBA" id="ARBA00004370"/>
    </source>
</evidence>
<gene>
    <name evidence="5" type="ORF">ACFQ16_02010</name>
</gene>
<evidence type="ECO:0008006" key="7">
    <source>
        <dbReference type="Google" id="ProtNLM"/>
    </source>
</evidence>
<keyword evidence="4" id="KW-0812">Transmembrane</keyword>
<dbReference type="PANTHER" id="PTHR37042:SF4">
    <property type="entry name" value="OUTER MEMBRANE PROTEIN RV1973"/>
    <property type="match status" value="1"/>
</dbReference>
<evidence type="ECO:0000313" key="5">
    <source>
        <dbReference type="EMBL" id="MFD0918505.1"/>
    </source>
</evidence>
<dbReference type="Proteomes" id="UP001597018">
    <property type="component" value="Unassembled WGS sequence"/>
</dbReference>
<proteinExistence type="predicted"/>
<keyword evidence="2 4" id="KW-0472">Membrane</keyword>
<evidence type="ECO:0000256" key="4">
    <source>
        <dbReference type="SAM" id="Phobius"/>
    </source>
</evidence>
<reference evidence="6" key="1">
    <citation type="journal article" date="2019" name="Int. J. Syst. Evol. Microbiol.">
        <title>The Global Catalogue of Microorganisms (GCM) 10K type strain sequencing project: providing services to taxonomists for standard genome sequencing and annotation.</title>
        <authorList>
            <consortium name="The Broad Institute Genomics Platform"/>
            <consortium name="The Broad Institute Genome Sequencing Center for Infectious Disease"/>
            <person name="Wu L."/>
            <person name="Ma J."/>
        </authorList>
    </citation>
    <scope>NUCLEOTIDE SEQUENCE [LARGE SCALE GENOMIC DNA]</scope>
    <source>
        <strain evidence="6">CCUG 56401</strain>
    </source>
</reference>
<feature type="compositionally biased region" description="Low complexity" evidence="3">
    <location>
        <begin position="116"/>
        <end position="126"/>
    </location>
</feature>
<sequence>MSTPKRRTGPSRPAGSNRRPRVAGLRRRDQPNATRENTRPPEQPETDDRSAVATESAPEEEPADAADPADQAGPEPDADPDRATAAAGPAETDDDADETSTAADAAEPDDEPEEPTPAADAEPETAVTVAELPGEQAPAEPVADAAPDLPEPADDARRSGKRLVAALAAGAVVCAGLAVWFGVEAYTTYFTGPAANGALVSAGETSEVNGQVKDAVEKLFSYDFNDTAKTERAAKDLLVGSAVQKYDDLFAVVKQQAPQQQLIVTTTVKSSAVTWLQGDRAEVLLFVDQHAMRANNGQSNDGPAQLSVGVEKQGDRWKIDRITLR</sequence>
<dbReference type="EMBL" id="JBHTIW010000001">
    <property type="protein sequence ID" value="MFD0918505.1"/>
    <property type="molecule type" value="Genomic_DNA"/>
</dbReference>
<keyword evidence="4" id="KW-1133">Transmembrane helix</keyword>